<dbReference type="RefSeq" id="WP_379984517.1">
    <property type="nucleotide sequence ID" value="NZ_JADIKD010000012.1"/>
</dbReference>
<reference evidence="2 3" key="1">
    <citation type="submission" date="2020-10" db="EMBL/GenBank/DDBJ databases">
        <title>Phylogeny of dyella-like bacteria.</title>
        <authorList>
            <person name="Fu J."/>
        </authorList>
    </citation>
    <scope>NUCLEOTIDE SEQUENCE [LARGE SCALE GENOMIC DNA]</scope>
    <source>
        <strain evidence="2 3">BB4</strain>
    </source>
</reference>
<dbReference type="InterPro" id="IPR029058">
    <property type="entry name" value="AB_hydrolase_fold"/>
</dbReference>
<dbReference type="InterPro" id="IPR026968">
    <property type="entry name" value="PcaD/CatD"/>
</dbReference>
<evidence type="ECO:0000313" key="2">
    <source>
        <dbReference type="EMBL" id="MFK2919445.1"/>
    </source>
</evidence>
<organism evidence="2 3">
    <name type="scientific">Dyella koreensis</name>
    <dbReference type="NCBI Taxonomy" id="311235"/>
    <lineage>
        <taxon>Bacteria</taxon>
        <taxon>Pseudomonadati</taxon>
        <taxon>Pseudomonadota</taxon>
        <taxon>Gammaproteobacteria</taxon>
        <taxon>Lysobacterales</taxon>
        <taxon>Rhodanobacteraceae</taxon>
        <taxon>Dyella</taxon>
    </lineage>
</organism>
<feature type="domain" description="AB hydrolase-1" evidence="1">
    <location>
        <begin position="26"/>
        <end position="157"/>
    </location>
</feature>
<protein>
    <submittedName>
        <fullName evidence="2">3-oxoadipate enol-lactonase</fullName>
        <ecNumber evidence="2">3.1.1.24</ecNumber>
    </submittedName>
</protein>
<dbReference type="NCBIfam" id="TIGR02427">
    <property type="entry name" value="protocat_pcaD"/>
    <property type="match status" value="1"/>
</dbReference>
<dbReference type="PRINTS" id="PR00111">
    <property type="entry name" value="ABHYDROLASE"/>
</dbReference>
<dbReference type="GO" id="GO:0047570">
    <property type="term" value="F:3-oxoadipate enol-lactonase activity"/>
    <property type="evidence" value="ECO:0007669"/>
    <property type="project" value="UniProtKB-EC"/>
</dbReference>
<proteinExistence type="predicted"/>
<evidence type="ECO:0000313" key="3">
    <source>
        <dbReference type="Proteomes" id="UP001620408"/>
    </source>
</evidence>
<dbReference type="InterPro" id="IPR000073">
    <property type="entry name" value="AB_hydrolase_1"/>
</dbReference>
<dbReference type="PANTHER" id="PTHR43433">
    <property type="entry name" value="HYDROLASE, ALPHA/BETA FOLD FAMILY PROTEIN"/>
    <property type="match status" value="1"/>
</dbReference>
<dbReference type="Proteomes" id="UP001620408">
    <property type="component" value="Unassembled WGS sequence"/>
</dbReference>
<accession>A0ABW8K9Y7</accession>
<comment type="caution">
    <text evidence="2">The sequence shown here is derived from an EMBL/GenBank/DDBJ whole genome shotgun (WGS) entry which is preliminary data.</text>
</comment>
<gene>
    <name evidence="2" type="primary">pcaD</name>
    <name evidence="2" type="ORF">ISS97_19440</name>
</gene>
<dbReference type="PANTHER" id="PTHR43433:SF5">
    <property type="entry name" value="AB HYDROLASE-1 DOMAIN-CONTAINING PROTEIN"/>
    <property type="match status" value="1"/>
</dbReference>
<keyword evidence="2" id="KW-0378">Hydrolase</keyword>
<keyword evidence="3" id="KW-1185">Reference proteome</keyword>
<name>A0ABW8K9Y7_9GAMM</name>
<dbReference type="SUPFAM" id="SSF53474">
    <property type="entry name" value="alpha/beta-Hydrolases"/>
    <property type="match status" value="1"/>
</dbReference>
<dbReference type="InterPro" id="IPR050471">
    <property type="entry name" value="AB_hydrolase"/>
</dbReference>
<dbReference type="EMBL" id="JADIKD010000012">
    <property type="protein sequence ID" value="MFK2919445.1"/>
    <property type="molecule type" value="Genomic_DNA"/>
</dbReference>
<evidence type="ECO:0000259" key="1">
    <source>
        <dbReference type="Pfam" id="PF00561"/>
    </source>
</evidence>
<dbReference type="EC" id="3.1.1.24" evidence="2"/>
<dbReference type="Pfam" id="PF00561">
    <property type="entry name" value="Abhydrolase_1"/>
    <property type="match status" value="1"/>
</dbReference>
<sequence>MNSTTFITTGDGHRLAYRLDGDANKPVLVLSNSIATTLHMWDGQTSALAEHFRVLRYDARGHGESDAPAGAYSMDRLGRDVTELLDALGIERAHFLGLSLGGFVGQWLGIHAPERIDRLILSNTSAHLGPPSEFDARIAALQTSPDMAAVAEAFLANWFPAHMLEAEHSAIEPFRDMLLSTSPVGLAGSYAAVRDSDMRRTIALIHLPTLVIAGANDTVTLASHGEYIAATVPGARLVILPAVHLPNVEHTDTYVRTVLDFLLKDESAVNQGR</sequence>
<dbReference type="Gene3D" id="3.40.50.1820">
    <property type="entry name" value="alpha/beta hydrolase"/>
    <property type="match status" value="1"/>
</dbReference>